<accession>A0ABD2ZBM8</accession>
<protein>
    <submittedName>
        <fullName evidence="2">Uncharacterized protein</fullName>
    </submittedName>
</protein>
<reference evidence="2 3" key="1">
    <citation type="submission" date="2024-11" db="EMBL/GenBank/DDBJ databases">
        <title>A near-complete genome assembly of Cinchona calisaya.</title>
        <authorList>
            <person name="Lian D.C."/>
            <person name="Zhao X.W."/>
            <person name="Wei L."/>
        </authorList>
    </citation>
    <scope>NUCLEOTIDE SEQUENCE [LARGE SCALE GENOMIC DNA]</scope>
    <source>
        <tissue evidence="2">Nenye</tissue>
    </source>
</reference>
<evidence type="ECO:0000256" key="1">
    <source>
        <dbReference type="SAM" id="Phobius"/>
    </source>
</evidence>
<keyword evidence="1" id="KW-0472">Membrane</keyword>
<dbReference type="Proteomes" id="UP001630127">
    <property type="component" value="Unassembled WGS sequence"/>
</dbReference>
<dbReference type="EMBL" id="JBJUIK010000010">
    <property type="protein sequence ID" value="KAL3516875.1"/>
    <property type="molecule type" value="Genomic_DNA"/>
</dbReference>
<keyword evidence="3" id="KW-1185">Reference proteome</keyword>
<sequence length="100" mass="11806">MQSYLCTIAVFPEDFQLYHTPSRLPSFRTEIVAYSRHCWTIKVLHQKIDSFKSDATVIELLLFYLLHRNEVCFSFSLGILFSLSPSTFFFIYCEKQSESF</sequence>
<organism evidence="2 3">
    <name type="scientific">Cinchona calisaya</name>
    <dbReference type="NCBI Taxonomy" id="153742"/>
    <lineage>
        <taxon>Eukaryota</taxon>
        <taxon>Viridiplantae</taxon>
        <taxon>Streptophyta</taxon>
        <taxon>Embryophyta</taxon>
        <taxon>Tracheophyta</taxon>
        <taxon>Spermatophyta</taxon>
        <taxon>Magnoliopsida</taxon>
        <taxon>eudicotyledons</taxon>
        <taxon>Gunneridae</taxon>
        <taxon>Pentapetalae</taxon>
        <taxon>asterids</taxon>
        <taxon>lamiids</taxon>
        <taxon>Gentianales</taxon>
        <taxon>Rubiaceae</taxon>
        <taxon>Cinchonoideae</taxon>
        <taxon>Cinchoneae</taxon>
        <taxon>Cinchona</taxon>
    </lineage>
</organism>
<name>A0ABD2ZBM8_9GENT</name>
<gene>
    <name evidence="2" type="ORF">ACH5RR_023777</name>
</gene>
<feature type="transmembrane region" description="Helical" evidence="1">
    <location>
        <begin position="73"/>
        <end position="93"/>
    </location>
</feature>
<keyword evidence="1" id="KW-0812">Transmembrane</keyword>
<evidence type="ECO:0000313" key="3">
    <source>
        <dbReference type="Proteomes" id="UP001630127"/>
    </source>
</evidence>
<dbReference type="AlphaFoldDB" id="A0ABD2ZBM8"/>
<keyword evidence="1" id="KW-1133">Transmembrane helix</keyword>
<proteinExistence type="predicted"/>
<comment type="caution">
    <text evidence="2">The sequence shown here is derived from an EMBL/GenBank/DDBJ whole genome shotgun (WGS) entry which is preliminary data.</text>
</comment>
<evidence type="ECO:0000313" key="2">
    <source>
        <dbReference type="EMBL" id="KAL3516875.1"/>
    </source>
</evidence>